<dbReference type="SUPFAM" id="SSF49313">
    <property type="entry name" value="Cadherin-like"/>
    <property type="match status" value="1"/>
</dbReference>
<proteinExistence type="predicted"/>
<evidence type="ECO:0000256" key="4">
    <source>
        <dbReference type="ARBA" id="ARBA00022837"/>
    </source>
</evidence>
<keyword evidence="3" id="KW-0677">Repeat</keyword>
<keyword evidence="5" id="KW-0130">Cell adhesion</keyword>
<dbReference type="SMART" id="SM00112">
    <property type="entry name" value="CA"/>
    <property type="match status" value="1"/>
</dbReference>
<dbReference type="GO" id="GO:0005509">
    <property type="term" value="F:calcium ion binding"/>
    <property type="evidence" value="ECO:0007669"/>
    <property type="project" value="UniProtKB-UniRule"/>
</dbReference>
<keyword evidence="2" id="KW-0812">Transmembrane</keyword>
<evidence type="ECO:0000259" key="9">
    <source>
        <dbReference type="PROSITE" id="PS50268"/>
    </source>
</evidence>
<evidence type="ECO:0000256" key="5">
    <source>
        <dbReference type="ARBA" id="ARBA00022889"/>
    </source>
</evidence>
<comment type="caution">
    <text evidence="10">The sequence shown here is derived from an EMBL/GenBank/DDBJ whole genome shotgun (WGS) entry which is preliminary data.</text>
</comment>
<dbReference type="InterPro" id="IPR050971">
    <property type="entry name" value="Cadherin-domain_protein"/>
</dbReference>
<evidence type="ECO:0000256" key="2">
    <source>
        <dbReference type="ARBA" id="ARBA00022692"/>
    </source>
</evidence>
<evidence type="ECO:0000256" key="3">
    <source>
        <dbReference type="ARBA" id="ARBA00022737"/>
    </source>
</evidence>
<keyword evidence="4 8" id="KW-0106">Calcium</keyword>
<dbReference type="InterPro" id="IPR002126">
    <property type="entry name" value="Cadherin-like_dom"/>
</dbReference>
<evidence type="ECO:0000313" key="10">
    <source>
        <dbReference type="EMBL" id="RUS85284.1"/>
    </source>
</evidence>
<accession>A0A3S0ZRS0</accession>
<evidence type="ECO:0000256" key="1">
    <source>
        <dbReference type="ARBA" id="ARBA00004370"/>
    </source>
</evidence>
<dbReference type="GO" id="GO:0016020">
    <property type="term" value="C:membrane"/>
    <property type="evidence" value="ECO:0007669"/>
    <property type="project" value="UniProtKB-SubCell"/>
</dbReference>
<organism evidence="10 11">
    <name type="scientific">Elysia chlorotica</name>
    <name type="common">Eastern emerald elysia</name>
    <name type="synonym">Sea slug</name>
    <dbReference type="NCBI Taxonomy" id="188477"/>
    <lineage>
        <taxon>Eukaryota</taxon>
        <taxon>Metazoa</taxon>
        <taxon>Spiralia</taxon>
        <taxon>Lophotrochozoa</taxon>
        <taxon>Mollusca</taxon>
        <taxon>Gastropoda</taxon>
        <taxon>Heterobranchia</taxon>
        <taxon>Euthyneura</taxon>
        <taxon>Panpulmonata</taxon>
        <taxon>Sacoglossa</taxon>
        <taxon>Placobranchoidea</taxon>
        <taxon>Plakobranchidae</taxon>
        <taxon>Elysia</taxon>
    </lineage>
</organism>
<evidence type="ECO:0000256" key="7">
    <source>
        <dbReference type="ARBA" id="ARBA00023136"/>
    </source>
</evidence>
<dbReference type="Proteomes" id="UP000271974">
    <property type="component" value="Unassembled WGS sequence"/>
</dbReference>
<dbReference type="PANTHER" id="PTHR24025:SF31">
    <property type="entry name" value="NEURAL-CADHERIN"/>
    <property type="match status" value="1"/>
</dbReference>
<dbReference type="GO" id="GO:0005911">
    <property type="term" value="C:cell-cell junction"/>
    <property type="evidence" value="ECO:0007669"/>
    <property type="project" value="TreeGrafter"/>
</dbReference>
<keyword evidence="6" id="KW-1133">Transmembrane helix</keyword>
<gene>
    <name evidence="10" type="ORF">EGW08_006931</name>
</gene>
<sequence length="156" mass="17412">MAEVGSRHSTYVSAVDMDRLSDIFYRQMPGPNADYFSLSDRGDSLTLLKPLDFEALPTFNISIVAYNMQPGVFGSELNATCVLQVVVLDEDDQFPVFNSDVYQAFVTDTSVLNSEVIVQPAIAAHDPDTFNSTIIYSFRGMTLERESFQTIFPETD</sequence>
<keyword evidence="7" id="KW-0472">Membrane</keyword>
<dbReference type="STRING" id="188477.A0A3S0ZRS0"/>
<keyword evidence="11" id="KW-1185">Reference proteome</keyword>
<name>A0A3S0ZRS0_ELYCH</name>
<dbReference type="OrthoDB" id="6144753at2759"/>
<feature type="domain" description="Cadherin" evidence="9">
    <location>
        <begin position="12"/>
        <end position="97"/>
    </location>
</feature>
<evidence type="ECO:0000256" key="8">
    <source>
        <dbReference type="PROSITE-ProRule" id="PRU00043"/>
    </source>
</evidence>
<evidence type="ECO:0000256" key="6">
    <source>
        <dbReference type="ARBA" id="ARBA00022989"/>
    </source>
</evidence>
<dbReference type="PROSITE" id="PS50268">
    <property type="entry name" value="CADHERIN_2"/>
    <property type="match status" value="1"/>
</dbReference>
<dbReference type="InterPro" id="IPR015919">
    <property type="entry name" value="Cadherin-like_sf"/>
</dbReference>
<dbReference type="GO" id="GO:0007156">
    <property type="term" value="P:homophilic cell adhesion via plasma membrane adhesion molecules"/>
    <property type="evidence" value="ECO:0007669"/>
    <property type="project" value="InterPro"/>
</dbReference>
<protein>
    <recommendedName>
        <fullName evidence="9">Cadherin domain-containing protein</fullName>
    </recommendedName>
</protein>
<dbReference type="PANTHER" id="PTHR24025">
    <property type="entry name" value="DESMOGLEIN FAMILY MEMBER"/>
    <property type="match status" value="1"/>
</dbReference>
<comment type="subcellular location">
    <subcellularLocation>
        <location evidence="1">Membrane</location>
    </subcellularLocation>
</comment>
<evidence type="ECO:0000313" key="11">
    <source>
        <dbReference type="Proteomes" id="UP000271974"/>
    </source>
</evidence>
<feature type="non-terminal residue" evidence="10">
    <location>
        <position position="156"/>
    </location>
</feature>
<dbReference type="AlphaFoldDB" id="A0A3S0ZRS0"/>
<dbReference type="CDD" id="cd11304">
    <property type="entry name" value="Cadherin_repeat"/>
    <property type="match status" value="1"/>
</dbReference>
<reference evidence="10 11" key="1">
    <citation type="submission" date="2019-01" db="EMBL/GenBank/DDBJ databases">
        <title>A draft genome assembly of the solar-powered sea slug Elysia chlorotica.</title>
        <authorList>
            <person name="Cai H."/>
            <person name="Li Q."/>
            <person name="Fang X."/>
            <person name="Li J."/>
            <person name="Curtis N.E."/>
            <person name="Altenburger A."/>
            <person name="Shibata T."/>
            <person name="Feng M."/>
            <person name="Maeda T."/>
            <person name="Schwartz J.A."/>
            <person name="Shigenobu S."/>
            <person name="Lundholm N."/>
            <person name="Nishiyama T."/>
            <person name="Yang H."/>
            <person name="Hasebe M."/>
            <person name="Li S."/>
            <person name="Pierce S.K."/>
            <person name="Wang J."/>
        </authorList>
    </citation>
    <scope>NUCLEOTIDE SEQUENCE [LARGE SCALE GENOMIC DNA]</scope>
    <source>
        <strain evidence="10">EC2010</strain>
        <tissue evidence="10">Whole organism of an adult</tissue>
    </source>
</reference>
<dbReference type="EMBL" id="RQTK01000175">
    <property type="protein sequence ID" value="RUS85284.1"/>
    <property type="molecule type" value="Genomic_DNA"/>
</dbReference>
<dbReference type="Gene3D" id="2.60.40.60">
    <property type="entry name" value="Cadherins"/>
    <property type="match status" value="2"/>
</dbReference>